<keyword evidence="4" id="KW-1185">Reference proteome</keyword>
<gene>
    <name evidence="3" type="primary">xre</name>
    <name evidence="3" type="ORF">PAECIP111892_05246</name>
</gene>
<reference evidence="3" key="1">
    <citation type="submission" date="2022-01" db="EMBL/GenBank/DDBJ databases">
        <authorList>
            <person name="Criscuolo A."/>
        </authorList>
    </citation>
    <scope>NUCLEOTIDE SEQUENCE</scope>
    <source>
        <strain evidence="3">CIP111892</strain>
    </source>
</reference>
<keyword evidence="1" id="KW-0238">DNA-binding</keyword>
<name>A0ABM9CUI2_9BACL</name>
<accession>A0ABM9CUI2</accession>
<dbReference type="InterPro" id="IPR010982">
    <property type="entry name" value="Lambda_DNA-bd_dom_sf"/>
</dbReference>
<evidence type="ECO:0000259" key="2">
    <source>
        <dbReference type="PROSITE" id="PS50943"/>
    </source>
</evidence>
<sequence>MLISERIKNLRIQNGLTQSQLGDAIGVTKVSVSGYESGKRVPDLSTLVRIADIFEVSVDFLLGREEKAYLEDLLKDERPPYIFFGQNKLEEITTEEAQRLKEELEMYRLYKLKRKK</sequence>
<dbReference type="PROSITE" id="PS50943">
    <property type="entry name" value="HTH_CROC1"/>
    <property type="match status" value="1"/>
</dbReference>
<feature type="domain" description="HTH cro/C1-type" evidence="2">
    <location>
        <begin position="7"/>
        <end position="61"/>
    </location>
</feature>
<dbReference type="PANTHER" id="PTHR46558">
    <property type="entry name" value="TRACRIPTIONAL REGULATORY PROTEIN-RELATED-RELATED"/>
    <property type="match status" value="1"/>
</dbReference>
<evidence type="ECO:0000256" key="1">
    <source>
        <dbReference type="ARBA" id="ARBA00023125"/>
    </source>
</evidence>
<dbReference type="SMART" id="SM00530">
    <property type="entry name" value="HTH_XRE"/>
    <property type="match status" value="1"/>
</dbReference>
<organism evidence="3 4">
    <name type="scientific">Paenibacillus auburnensis</name>
    <dbReference type="NCBI Taxonomy" id="2905649"/>
    <lineage>
        <taxon>Bacteria</taxon>
        <taxon>Bacillati</taxon>
        <taxon>Bacillota</taxon>
        <taxon>Bacilli</taxon>
        <taxon>Bacillales</taxon>
        <taxon>Paenibacillaceae</taxon>
        <taxon>Paenibacillus</taxon>
    </lineage>
</organism>
<dbReference type="Proteomes" id="UP000838324">
    <property type="component" value="Unassembled WGS sequence"/>
</dbReference>
<proteinExistence type="predicted"/>
<dbReference type="SUPFAM" id="SSF47413">
    <property type="entry name" value="lambda repressor-like DNA-binding domains"/>
    <property type="match status" value="1"/>
</dbReference>
<comment type="caution">
    <text evidence="3">The sequence shown here is derived from an EMBL/GenBank/DDBJ whole genome shotgun (WGS) entry which is preliminary data.</text>
</comment>
<evidence type="ECO:0000313" key="4">
    <source>
        <dbReference type="Proteomes" id="UP000838324"/>
    </source>
</evidence>
<dbReference type="EMBL" id="CAKMMG010000012">
    <property type="protein sequence ID" value="CAH1222959.1"/>
    <property type="molecule type" value="Genomic_DNA"/>
</dbReference>
<protein>
    <submittedName>
        <fullName evidence="3">HTH-type transcriptional regulator Xre</fullName>
    </submittedName>
</protein>
<dbReference type="CDD" id="cd00093">
    <property type="entry name" value="HTH_XRE"/>
    <property type="match status" value="1"/>
</dbReference>
<dbReference type="PANTHER" id="PTHR46558:SF11">
    <property type="entry name" value="HTH-TYPE TRANSCRIPTIONAL REGULATOR XRE"/>
    <property type="match status" value="1"/>
</dbReference>
<dbReference type="Gene3D" id="1.10.260.40">
    <property type="entry name" value="lambda repressor-like DNA-binding domains"/>
    <property type="match status" value="1"/>
</dbReference>
<dbReference type="Pfam" id="PF01381">
    <property type="entry name" value="HTH_3"/>
    <property type="match status" value="1"/>
</dbReference>
<evidence type="ECO:0000313" key="3">
    <source>
        <dbReference type="EMBL" id="CAH1222959.1"/>
    </source>
</evidence>
<dbReference type="InterPro" id="IPR001387">
    <property type="entry name" value="Cro/C1-type_HTH"/>
</dbReference>
<dbReference type="RefSeq" id="WP_236337141.1">
    <property type="nucleotide sequence ID" value="NZ_CAKMMG010000012.1"/>
</dbReference>